<dbReference type="AlphaFoldDB" id="A0A364JY10"/>
<evidence type="ECO:0000313" key="2">
    <source>
        <dbReference type="EMBL" id="RAK32335.1"/>
    </source>
</evidence>
<dbReference type="CDD" id="cd08585">
    <property type="entry name" value="GDPD_like_3"/>
    <property type="match status" value="1"/>
</dbReference>
<dbReference type="Pfam" id="PF03009">
    <property type="entry name" value="GDPD"/>
    <property type="match status" value="1"/>
</dbReference>
<dbReference type="PROSITE" id="PS51704">
    <property type="entry name" value="GP_PDE"/>
    <property type="match status" value="1"/>
</dbReference>
<dbReference type="OrthoDB" id="384721at2"/>
<accession>A0A364JY10</accession>
<dbReference type="EMBL" id="QLMK01000002">
    <property type="protein sequence ID" value="RAK32335.1"/>
    <property type="molecule type" value="Genomic_DNA"/>
</dbReference>
<dbReference type="PANTHER" id="PTHR46211:SF1">
    <property type="entry name" value="GLYCEROPHOSPHODIESTER PHOSPHODIESTERASE, CYTOPLASMIC"/>
    <property type="match status" value="1"/>
</dbReference>
<protein>
    <submittedName>
        <fullName evidence="2">Glycerophosphoryl diester phosphodiesterase</fullName>
    </submittedName>
</protein>
<evidence type="ECO:0000259" key="1">
    <source>
        <dbReference type="PROSITE" id="PS51704"/>
    </source>
</evidence>
<name>A0A364JY10_9HYPH</name>
<feature type="domain" description="GP-PDE" evidence="1">
    <location>
        <begin position="9"/>
        <end position="241"/>
    </location>
</feature>
<dbReference type="SUPFAM" id="SSF51695">
    <property type="entry name" value="PLC-like phosphodiesterases"/>
    <property type="match status" value="1"/>
</dbReference>
<gene>
    <name evidence="2" type="ORF">C7374_102341</name>
</gene>
<dbReference type="Proteomes" id="UP000249453">
    <property type="component" value="Unassembled WGS sequence"/>
</dbReference>
<dbReference type="InterPro" id="IPR030395">
    <property type="entry name" value="GP_PDE_dom"/>
</dbReference>
<evidence type="ECO:0000313" key="3">
    <source>
        <dbReference type="Proteomes" id="UP000249453"/>
    </source>
</evidence>
<dbReference type="PANTHER" id="PTHR46211">
    <property type="entry name" value="GLYCEROPHOSPHORYL DIESTER PHOSPHODIESTERASE"/>
    <property type="match status" value="1"/>
</dbReference>
<dbReference type="InterPro" id="IPR017946">
    <property type="entry name" value="PLC-like_Pdiesterase_TIM-brl"/>
</dbReference>
<dbReference type="GO" id="GO:0008081">
    <property type="term" value="F:phosphoric diester hydrolase activity"/>
    <property type="evidence" value="ECO:0007669"/>
    <property type="project" value="InterPro"/>
</dbReference>
<keyword evidence="3" id="KW-1185">Reference proteome</keyword>
<organism evidence="2 3">
    <name type="scientific">Falsochrobactrum ovis</name>
    <dbReference type="NCBI Taxonomy" id="1293442"/>
    <lineage>
        <taxon>Bacteria</taxon>
        <taxon>Pseudomonadati</taxon>
        <taxon>Pseudomonadota</taxon>
        <taxon>Alphaproteobacteria</taxon>
        <taxon>Hyphomicrobiales</taxon>
        <taxon>Brucellaceae</taxon>
        <taxon>Falsochrobactrum</taxon>
    </lineage>
</organism>
<proteinExistence type="predicted"/>
<dbReference type="GO" id="GO:0006629">
    <property type="term" value="P:lipid metabolic process"/>
    <property type="evidence" value="ECO:0007669"/>
    <property type="project" value="InterPro"/>
</dbReference>
<reference evidence="2 3" key="1">
    <citation type="submission" date="2018-06" db="EMBL/GenBank/DDBJ databases">
        <title>Genomic Encyclopedia of Type Strains, Phase IV (KMG-IV): sequencing the most valuable type-strain genomes for metagenomic binning, comparative biology and taxonomic classification.</title>
        <authorList>
            <person name="Goeker M."/>
        </authorList>
    </citation>
    <scope>NUCLEOTIDE SEQUENCE [LARGE SCALE GENOMIC DNA]</scope>
    <source>
        <strain evidence="2 3">DSM 26720</strain>
    </source>
</reference>
<dbReference type="Gene3D" id="3.20.20.190">
    <property type="entry name" value="Phosphatidylinositol (PI) phosphodiesterase"/>
    <property type="match status" value="1"/>
</dbReference>
<sequence>MRSIDWLTAQPIAHRGLHDLNNKCWENTLPAFEAAAQAGFTIECDVHLTRDGGVVVFHDDELDRLANRKGQISELTVTEATALTIGETQDRIPTLRQMLDLVAGRVPVVIELKGVAGRDDGLVAAVAAQLETYKGLAAIMSFDHRLIRRFRTDAEGIPAGLTAEGTRMQDLEAHFAMLAHGISFVSYNVHHLPNPFIRFVRNKLQMPTISWTVLDREMKKHSDQNVDQITFEGFDPRTFAA</sequence>
<comment type="caution">
    <text evidence="2">The sequence shown here is derived from an EMBL/GenBank/DDBJ whole genome shotgun (WGS) entry which is preliminary data.</text>
</comment>
<dbReference type="RefSeq" id="WP_111574560.1">
    <property type="nucleotide sequence ID" value="NZ_JBHEEY010000003.1"/>
</dbReference>